<dbReference type="Proteomes" id="UP000193560">
    <property type="component" value="Unassembled WGS sequence"/>
</dbReference>
<dbReference type="OrthoDB" id="2422919at2759"/>
<feature type="region of interest" description="Disordered" evidence="1">
    <location>
        <begin position="147"/>
        <end position="208"/>
    </location>
</feature>
<name>A0A1X2HYH1_9FUNG</name>
<evidence type="ECO:0000256" key="1">
    <source>
        <dbReference type="SAM" id="MobiDB-lite"/>
    </source>
</evidence>
<dbReference type="AlphaFoldDB" id="A0A1X2HYH1"/>
<dbReference type="STRING" id="90262.A0A1X2HYH1"/>
<sequence length="208" mass="24270">MSFDTMNSQMLDSKPIQGTGLTPENKMTRLEIDNAYLTQQNEHLQRELSFARYTINALKTITNQKDTTLQDTKLELERAYLRVKMLGISMMRQQQDLIYQQQQQEQQQQQQQHYYHQHQQQAGPHAGTMTAVMMEEDKPMLIMDADSSDDQQELSDEEETGEVESTRRPQSSIMTKLPLRQHPTMVFEHHQNQQQLSSPPTSPLNYTL</sequence>
<evidence type="ECO:0000313" key="2">
    <source>
        <dbReference type="EMBL" id="ORZ04346.1"/>
    </source>
</evidence>
<feature type="compositionally biased region" description="Acidic residues" evidence="1">
    <location>
        <begin position="147"/>
        <end position="162"/>
    </location>
</feature>
<gene>
    <name evidence="2" type="ORF">BCR42DRAFT_429223</name>
</gene>
<organism evidence="2 3">
    <name type="scientific">Absidia repens</name>
    <dbReference type="NCBI Taxonomy" id="90262"/>
    <lineage>
        <taxon>Eukaryota</taxon>
        <taxon>Fungi</taxon>
        <taxon>Fungi incertae sedis</taxon>
        <taxon>Mucoromycota</taxon>
        <taxon>Mucoromycotina</taxon>
        <taxon>Mucoromycetes</taxon>
        <taxon>Mucorales</taxon>
        <taxon>Cunninghamellaceae</taxon>
        <taxon>Absidia</taxon>
    </lineage>
</organism>
<reference evidence="2 3" key="1">
    <citation type="submission" date="2016-07" db="EMBL/GenBank/DDBJ databases">
        <title>Pervasive Adenine N6-methylation of Active Genes in Fungi.</title>
        <authorList>
            <consortium name="DOE Joint Genome Institute"/>
            <person name="Mondo S.J."/>
            <person name="Dannebaum R.O."/>
            <person name="Kuo R.C."/>
            <person name="Labutti K."/>
            <person name="Haridas S."/>
            <person name="Kuo A."/>
            <person name="Salamov A."/>
            <person name="Ahrendt S.R."/>
            <person name="Lipzen A."/>
            <person name="Sullivan W."/>
            <person name="Andreopoulos W.B."/>
            <person name="Clum A."/>
            <person name="Lindquist E."/>
            <person name="Daum C."/>
            <person name="Ramamoorthy G.K."/>
            <person name="Gryganskyi A."/>
            <person name="Culley D."/>
            <person name="Magnuson J.K."/>
            <person name="James T.Y."/>
            <person name="O'Malley M.A."/>
            <person name="Stajich J.E."/>
            <person name="Spatafora J.W."/>
            <person name="Visel A."/>
            <person name="Grigoriev I.V."/>
        </authorList>
    </citation>
    <scope>NUCLEOTIDE SEQUENCE [LARGE SCALE GENOMIC DNA]</scope>
    <source>
        <strain evidence="2 3">NRRL 1336</strain>
    </source>
</reference>
<feature type="compositionally biased region" description="Polar residues" evidence="1">
    <location>
        <begin position="192"/>
        <end position="208"/>
    </location>
</feature>
<dbReference type="EMBL" id="MCGE01000051">
    <property type="protein sequence ID" value="ORZ04346.1"/>
    <property type="molecule type" value="Genomic_DNA"/>
</dbReference>
<keyword evidence="3" id="KW-1185">Reference proteome</keyword>
<feature type="compositionally biased region" description="Polar residues" evidence="1">
    <location>
        <begin position="1"/>
        <end position="11"/>
    </location>
</feature>
<evidence type="ECO:0000313" key="3">
    <source>
        <dbReference type="Proteomes" id="UP000193560"/>
    </source>
</evidence>
<feature type="region of interest" description="Disordered" evidence="1">
    <location>
        <begin position="1"/>
        <end position="22"/>
    </location>
</feature>
<proteinExistence type="predicted"/>
<accession>A0A1X2HYH1</accession>
<protein>
    <submittedName>
        <fullName evidence="2">Uncharacterized protein</fullName>
    </submittedName>
</protein>
<comment type="caution">
    <text evidence="2">The sequence shown here is derived from an EMBL/GenBank/DDBJ whole genome shotgun (WGS) entry which is preliminary data.</text>
</comment>